<dbReference type="Pfam" id="PF07963">
    <property type="entry name" value="N_methyl"/>
    <property type="match status" value="1"/>
</dbReference>
<accession>A0ABU6MKD8</accession>
<evidence type="ECO:0000256" key="3">
    <source>
        <dbReference type="ARBA" id="ARBA00022475"/>
    </source>
</evidence>
<keyword evidence="3" id="KW-1003">Cell membrane</keyword>
<evidence type="ECO:0000256" key="6">
    <source>
        <dbReference type="ARBA" id="ARBA00022692"/>
    </source>
</evidence>
<evidence type="ECO:0000256" key="10">
    <source>
        <dbReference type="SAM" id="Phobius"/>
    </source>
</evidence>
<dbReference type="PIRSF" id="PIRSF021292">
    <property type="entry name" value="Competence_ComGD"/>
    <property type="match status" value="1"/>
</dbReference>
<proteinExistence type="predicted"/>
<evidence type="ECO:0000256" key="5">
    <source>
        <dbReference type="ARBA" id="ARBA00022519"/>
    </source>
</evidence>
<evidence type="ECO:0000256" key="8">
    <source>
        <dbReference type="ARBA" id="ARBA00023136"/>
    </source>
</evidence>
<keyword evidence="6 10" id="KW-0812">Transmembrane</keyword>
<name>A0ABU6MKD8_9BACI</name>
<feature type="transmembrane region" description="Helical" evidence="10">
    <location>
        <begin position="12"/>
        <end position="33"/>
    </location>
</feature>
<evidence type="ECO:0000256" key="2">
    <source>
        <dbReference type="ARBA" id="ARBA00004377"/>
    </source>
</evidence>
<keyword evidence="4" id="KW-0488">Methylation</keyword>
<dbReference type="InterPro" id="IPR012902">
    <property type="entry name" value="N_methyl_site"/>
</dbReference>
<dbReference type="SUPFAM" id="SSF54523">
    <property type="entry name" value="Pili subunits"/>
    <property type="match status" value="1"/>
</dbReference>
<feature type="domain" description="General secretion pathway GspH" evidence="11">
    <location>
        <begin position="47"/>
        <end position="136"/>
    </location>
</feature>
<organism evidence="12 13">
    <name type="scientific">Heyndrickxia acidicola</name>
    <dbReference type="NCBI Taxonomy" id="209389"/>
    <lineage>
        <taxon>Bacteria</taxon>
        <taxon>Bacillati</taxon>
        <taxon>Bacillota</taxon>
        <taxon>Bacilli</taxon>
        <taxon>Bacillales</taxon>
        <taxon>Bacillaceae</taxon>
        <taxon>Heyndrickxia</taxon>
    </lineage>
</organism>
<evidence type="ECO:0000256" key="7">
    <source>
        <dbReference type="ARBA" id="ARBA00022989"/>
    </source>
</evidence>
<dbReference type="EMBL" id="JARMAB010000030">
    <property type="protein sequence ID" value="MED1205144.1"/>
    <property type="molecule type" value="Genomic_DNA"/>
</dbReference>
<comment type="subcellular location">
    <subcellularLocation>
        <location evidence="2">Cell inner membrane</location>
        <topology evidence="2">Single-pass membrane protein</topology>
    </subcellularLocation>
    <subcellularLocation>
        <location evidence="1">Cell surface</location>
    </subcellularLocation>
</comment>
<keyword evidence="9" id="KW-0178">Competence</keyword>
<dbReference type="RefSeq" id="WP_066262203.1">
    <property type="nucleotide sequence ID" value="NZ_JARMAB010000030.1"/>
</dbReference>
<keyword evidence="13" id="KW-1185">Reference proteome</keyword>
<protein>
    <submittedName>
        <fullName evidence="12">Competence type IV pilus minor pilin ComGD</fullName>
    </submittedName>
</protein>
<dbReference type="Proteomes" id="UP001341444">
    <property type="component" value="Unassembled WGS sequence"/>
</dbReference>
<dbReference type="NCBIfam" id="TIGR02532">
    <property type="entry name" value="IV_pilin_GFxxxE"/>
    <property type="match status" value="1"/>
</dbReference>
<evidence type="ECO:0000313" key="13">
    <source>
        <dbReference type="Proteomes" id="UP001341444"/>
    </source>
</evidence>
<evidence type="ECO:0000256" key="1">
    <source>
        <dbReference type="ARBA" id="ARBA00004241"/>
    </source>
</evidence>
<dbReference type="Pfam" id="PF12019">
    <property type="entry name" value="GspH"/>
    <property type="match status" value="1"/>
</dbReference>
<gene>
    <name evidence="12" type="primary">comGD</name>
    <name evidence="12" type="ORF">P4T90_19025</name>
</gene>
<reference evidence="12 13" key="1">
    <citation type="submission" date="2023-03" db="EMBL/GenBank/DDBJ databases">
        <title>Bacillus Genome Sequencing.</title>
        <authorList>
            <person name="Dunlap C."/>
        </authorList>
    </citation>
    <scope>NUCLEOTIDE SEQUENCE [LARGE SCALE GENOMIC DNA]</scope>
    <source>
        <strain evidence="12 13">B-23453</strain>
    </source>
</reference>
<evidence type="ECO:0000256" key="4">
    <source>
        <dbReference type="ARBA" id="ARBA00022481"/>
    </source>
</evidence>
<comment type="caution">
    <text evidence="12">The sequence shown here is derived from an EMBL/GenBank/DDBJ whole genome shotgun (WGS) entry which is preliminary data.</text>
</comment>
<keyword evidence="8 10" id="KW-0472">Membrane</keyword>
<dbReference type="InterPro" id="IPR045584">
    <property type="entry name" value="Pilin-like"/>
</dbReference>
<keyword evidence="7 10" id="KW-1133">Transmembrane helix</keyword>
<sequence>MTILRSRKGFTLIEMLVVLSVTVILISLGGLSFKPLSFMMDRKMFISQLEADLYYAQSYAINRRIEVYVQFYAEAGRYVATDSNHVRIIDRTFSPSTKILSGTNLTAFSITPDGNISRFGTMYFKAGNEKIKLVVNIGRGRFSVS</sequence>
<evidence type="ECO:0000259" key="11">
    <source>
        <dbReference type="Pfam" id="PF12019"/>
    </source>
</evidence>
<evidence type="ECO:0000313" key="12">
    <source>
        <dbReference type="EMBL" id="MED1205144.1"/>
    </source>
</evidence>
<dbReference type="InterPro" id="IPR022346">
    <property type="entry name" value="T2SS_GspH"/>
</dbReference>
<evidence type="ECO:0000256" key="9">
    <source>
        <dbReference type="ARBA" id="ARBA00023287"/>
    </source>
</evidence>
<dbReference type="NCBIfam" id="NF040982">
    <property type="entry name" value="ComGD"/>
    <property type="match status" value="1"/>
</dbReference>
<keyword evidence="5" id="KW-0997">Cell inner membrane</keyword>
<dbReference type="InterPro" id="IPR016785">
    <property type="entry name" value="ComGD"/>
</dbReference>